<name>A0A1G9WT31_9BACT</name>
<organism evidence="2 3">
    <name type="scientific">Siphonobacter aquaeclarae</name>
    <dbReference type="NCBI Taxonomy" id="563176"/>
    <lineage>
        <taxon>Bacteria</taxon>
        <taxon>Pseudomonadati</taxon>
        <taxon>Bacteroidota</taxon>
        <taxon>Cytophagia</taxon>
        <taxon>Cytophagales</taxon>
        <taxon>Cytophagaceae</taxon>
        <taxon>Siphonobacter</taxon>
    </lineage>
</organism>
<dbReference type="STRING" id="563176.SAMN04488090_4429"/>
<proteinExistence type="predicted"/>
<dbReference type="AlphaFoldDB" id="A0A1G9WT31"/>
<dbReference type="Gene3D" id="3.90.550.10">
    <property type="entry name" value="Spore Coat Polysaccharide Biosynthesis Protein SpsA, Chain A"/>
    <property type="match status" value="1"/>
</dbReference>
<gene>
    <name evidence="2" type="ORF">SAMN04488090_4429</name>
</gene>
<dbReference type="RefSeq" id="WP_093207947.1">
    <property type="nucleotide sequence ID" value="NZ_FNGS01000010.1"/>
</dbReference>
<feature type="domain" description="Glycosyltransferase 2-like" evidence="1">
    <location>
        <begin position="11"/>
        <end position="170"/>
    </location>
</feature>
<dbReference type="Proteomes" id="UP000198901">
    <property type="component" value="Unassembled WGS sequence"/>
</dbReference>
<keyword evidence="2" id="KW-0808">Transferase</keyword>
<dbReference type="InterPro" id="IPR001173">
    <property type="entry name" value="Glyco_trans_2-like"/>
</dbReference>
<dbReference type="OrthoDB" id="744361at2"/>
<evidence type="ECO:0000313" key="3">
    <source>
        <dbReference type="Proteomes" id="UP000198901"/>
    </source>
</evidence>
<dbReference type="InterPro" id="IPR029044">
    <property type="entry name" value="Nucleotide-diphossugar_trans"/>
</dbReference>
<accession>A0A1G9WT31</accession>
<dbReference type="Pfam" id="PF00535">
    <property type="entry name" value="Glycos_transf_2"/>
    <property type="match status" value="1"/>
</dbReference>
<dbReference type="EMBL" id="FNGS01000010">
    <property type="protein sequence ID" value="SDM87724.1"/>
    <property type="molecule type" value="Genomic_DNA"/>
</dbReference>
<dbReference type="CDD" id="cd00761">
    <property type="entry name" value="Glyco_tranf_GTA_type"/>
    <property type="match status" value="1"/>
</dbReference>
<sequence>MKEAHFPDVTLLVTHYNRSQSLANLLQTFRERGCRFGGIVVSDDGSRPEHRTVLESLRKEYGFDLVTTPKNKGLGNNINKGQDAVRTPYTLYVQEDFVPLERAPEVLEAALSRMQEDSSLDLVRLYAYFPYPYREDAGGGFSRMIFRPQLWYANHLKFYFYSDHPHLRRSTFFDRFGRYVEGTNSDIAEFTMCLSVLKHKGKGLFYDEFTKVFDQVNSSVEPSTATFRSDWKQRQDPLTLLLRWLYLKFRFLKNTFQLLFFR</sequence>
<evidence type="ECO:0000259" key="1">
    <source>
        <dbReference type="Pfam" id="PF00535"/>
    </source>
</evidence>
<dbReference type="GO" id="GO:0016740">
    <property type="term" value="F:transferase activity"/>
    <property type="evidence" value="ECO:0007669"/>
    <property type="project" value="UniProtKB-KW"/>
</dbReference>
<protein>
    <submittedName>
        <fullName evidence="2">Glycosyl transferase family 2</fullName>
    </submittedName>
</protein>
<reference evidence="2 3" key="1">
    <citation type="submission" date="2016-10" db="EMBL/GenBank/DDBJ databases">
        <authorList>
            <person name="de Groot N.N."/>
        </authorList>
    </citation>
    <scope>NUCLEOTIDE SEQUENCE [LARGE SCALE GENOMIC DNA]</scope>
    <source>
        <strain evidence="2 3">DSM 21668</strain>
    </source>
</reference>
<keyword evidence="3" id="KW-1185">Reference proteome</keyword>
<dbReference type="SUPFAM" id="SSF53448">
    <property type="entry name" value="Nucleotide-diphospho-sugar transferases"/>
    <property type="match status" value="1"/>
</dbReference>
<evidence type="ECO:0000313" key="2">
    <source>
        <dbReference type="EMBL" id="SDM87724.1"/>
    </source>
</evidence>